<gene>
    <name evidence="2" type="ORF">J2853_007049</name>
</gene>
<proteinExistence type="predicted"/>
<dbReference type="EMBL" id="JAUSQU010000001">
    <property type="protein sequence ID" value="MDP9847838.1"/>
    <property type="molecule type" value="Genomic_DNA"/>
</dbReference>
<keyword evidence="1" id="KW-0812">Transmembrane</keyword>
<protein>
    <submittedName>
        <fullName evidence="2">Uncharacterized protein</fullName>
    </submittedName>
</protein>
<sequence>MNPRIAFIAAPLLVMAYGVIRILDGLDGSRGPGLAWTSGHLAFMAALILFVSTFLQMRRMAGGNVLSTVTTGLGVFGILTLFVQFGIDLVVGFMSADHAAMSVLFDQVQAVPGVPILIYQGGPLLFFAAQTAIVAQLAVQRRVKAWTPVLVLLDCVLPFANKDLMPLGALFLLISFVPLAGQVSRTAKPGSAPAPSLV</sequence>
<feature type="transmembrane region" description="Helical" evidence="1">
    <location>
        <begin position="34"/>
        <end position="55"/>
    </location>
</feature>
<dbReference type="RefSeq" id="WP_307564885.1">
    <property type="nucleotide sequence ID" value="NZ_JAUSQU010000001.1"/>
</dbReference>
<evidence type="ECO:0000256" key="1">
    <source>
        <dbReference type="SAM" id="Phobius"/>
    </source>
</evidence>
<comment type="caution">
    <text evidence="2">The sequence shown here is derived from an EMBL/GenBank/DDBJ whole genome shotgun (WGS) entry which is preliminary data.</text>
</comment>
<name>A0ABT9QM50_9ACTN</name>
<keyword evidence="1" id="KW-0472">Membrane</keyword>
<evidence type="ECO:0000313" key="2">
    <source>
        <dbReference type="EMBL" id="MDP9847838.1"/>
    </source>
</evidence>
<dbReference type="Proteomes" id="UP001225356">
    <property type="component" value="Unassembled WGS sequence"/>
</dbReference>
<organism evidence="2 3">
    <name type="scientific">Streptosporangium lutulentum</name>
    <dbReference type="NCBI Taxonomy" id="1461250"/>
    <lineage>
        <taxon>Bacteria</taxon>
        <taxon>Bacillati</taxon>
        <taxon>Actinomycetota</taxon>
        <taxon>Actinomycetes</taxon>
        <taxon>Streptosporangiales</taxon>
        <taxon>Streptosporangiaceae</taxon>
        <taxon>Streptosporangium</taxon>
    </lineage>
</organism>
<evidence type="ECO:0000313" key="3">
    <source>
        <dbReference type="Proteomes" id="UP001225356"/>
    </source>
</evidence>
<accession>A0ABT9QM50</accession>
<keyword evidence="1" id="KW-1133">Transmembrane helix</keyword>
<reference evidence="2 3" key="1">
    <citation type="submission" date="2023-07" db="EMBL/GenBank/DDBJ databases">
        <title>Sequencing the genomes of 1000 actinobacteria strains.</title>
        <authorList>
            <person name="Klenk H.-P."/>
        </authorList>
    </citation>
    <scope>NUCLEOTIDE SEQUENCE [LARGE SCALE GENOMIC DNA]</scope>
    <source>
        <strain evidence="2 3">DSM 46740</strain>
    </source>
</reference>
<keyword evidence="3" id="KW-1185">Reference proteome</keyword>
<feature type="transmembrane region" description="Helical" evidence="1">
    <location>
        <begin position="116"/>
        <end position="138"/>
    </location>
</feature>